<dbReference type="Pfam" id="PF04963">
    <property type="entry name" value="Sigma54_CBD"/>
    <property type="match status" value="1"/>
</dbReference>
<accession>A0A921AXJ5</accession>
<feature type="region of interest" description="Disordered" evidence="9">
    <location>
        <begin position="47"/>
        <end position="83"/>
    </location>
</feature>
<evidence type="ECO:0000256" key="5">
    <source>
        <dbReference type="ARBA" id="ARBA00023015"/>
    </source>
</evidence>
<dbReference type="InterPro" id="IPR007046">
    <property type="entry name" value="RNA_pol_sigma_54_core-bd"/>
</dbReference>
<comment type="similarity">
    <text evidence="1">Belongs to the sigma-54 factor family.</text>
</comment>
<reference evidence="12" key="1">
    <citation type="journal article" date="2021" name="PeerJ">
        <title>Extensive microbial diversity within the chicken gut microbiome revealed by metagenomics and culture.</title>
        <authorList>
            <person name="Gilroy R."/>
            <person name="Ravi A."/>
            <person name="Getino M."/>
            <person name="Pursley I."/>
            <person name="Horton D.L."/>
            <person name="Alikhan N.F."/>
            <person name="Baker D."/>
            <person name="Gharbi K."/>
            <person name="Hall N."/>
            <person name="Watson M."/>
            <person name="Adriaenssens E.M."/>
            <person name="Foster-Nyarko E."/>
            <person name="Jarju S."/>
            <person name="Secka A."/>
            <person name="Antonio M."/>
            <person name="Oren A."/>
            <person name="Chaudhuri R.R."/>
            <person name="La Ragione R."/>
            <person name="Hildebrand F."/>
            <person name="Pallen M.J."/>
        </authorList>
    </citation>
    <scope>NUCLEOTIDE SEQUENCE</scope>
    <source>
        <strain evidence="12">ChiGjej2B2-19336</strain>
    </source>
</reference>
<keyword evidence="5" id="KW-0805">Transcription regulation</keyword>
<dbReference type="Pfam" id="PF00309">
    <property type="entry name" value="Sigma54_AID"/>
    <property type="match status" value="1"/>
</dbReference>
<evidence type="ECO:0000256" key="4">
    <source>
        <dbReference type="ARBA" id="ARBA00022695"/>
    </source>
</evidence>
<evidence type="ECO:0000259" key="10">
    <source>
        <dbReference type="Pfam" id="PF04552"/>
    </source>
</evidence>
<dbReference type="InterPro" id="IPR007634">
    <property type="entry name" value="RNA_pol_sigma_54_DNA-bd"/>
</dbReference>
<keyword evidence="8" id="KW-0804">Transcription</keyword>
<dbReference type="GO" id="GO:0016779">
    <property type="term" value="F:nucleotidyltransferase activity"/>
    <property type="evidence" value="ECO:0007669"/>
    <property type="project" value="UniProtKB-KW"/>
</dbReference>
<dbReference type="InterPro" id="IPR000394">
    <property type="entry name" value="RNA_pol_sigma_54"/>
</dbReference>
<dbReference type="PIRSF" id="PIRSF000774">
    <property type="entry name" value="RpoN"/>
    <property type="match status" value="1"/>
</dbReference>
<keyword evidence="3" id="KW-0808">Transferase</keyword>
<dbReference type="RefSeq" id="WP_304123706.1">
    <property type="nucleotide sequence ID" value="NZ_DYZA01000229.1"/>
</dbReference>
<dbReference type="Proteomes" id="UP000698963">
    <property type="component" value="Unassembled WGS sequence"/>
</dbReference>
<evidence type="ECO:0000256" key="3">
    <source>
        <dbReference type="ARBA" id="ARBA00022679"/>
    </source>
</evidence>
<dbReference type="PROSITE" id="PS00718">
    <property type="entry name" value="SIGMA54_2"/>
    <property type="match status" value="1"/>
</dbReference>
<evidence type="ECO:0000256" key="2">
    <source>
        <dbReference type="ARBA" id="ARBA00022478"/>
    </source>
</evidence>
<dbReference type="PANTHER" id="PTHR32248">
    <property type="entry name" value="RNA POLYMERASE SIGMA-54 FACTOR"/>
    <property type="match status" value="1"/>
</dbReference>
<gene>
    <name evidence="12" type="primary">rpoN</name>
    <name evidence="12" type="ORF">K8W16_11085</name>
</gene>
<evidence type="ECO:0000313" key="12">
    <source>
        <dbReference type="EMBL" id="HJD98175.1"/>
    </source>
</evidence>
<dbReference type="Pfam" id="PF04552">
    <property type="entry name" value="Sigma54_DBD"/>
    <property type="match status" value="1"/>
</dbReference>
<keyword evidence="4" id="KW-0548">Nucleotidyltransferase</keyword>
<evidence type="ECO:0000256" key="1">
    <source>
        <dbReference type="ARBA" id="ARBA00008798"/>
    </source>
</evidence>
<keyword evidence="2" id="KW-0240">DNA-directed RNA polymerase</keyword>
<evidence type="ECO:0000259" key="11">
    <source>
        <dbReference type="Pfam" id="PF04963"/>
    </source>
</evidence>
<evidence type="ECO:0000313" key="13">
    <source>
        <dbReference type="Proteomes" id="UP000698963"/>
    </source>
</evidence>
<dbReference type="GO" id="GO:0003677">
    <property type="term" value="F:DNA binding"/>
    <property type="evidence" value="ECO:0007669"/>
    <property type="project" value="UniProtKB-KW"/>
</dbReference>
<dbReference type="PANTHER" id="PTHR32248:SF4">
    <property type="entry name" value="RNA POLYMERASE SIGMA-54 FACTOR"/>
    <property type="match status" value="1"/>
</dbReference>
<evidence type="ECO:0000256" key="7">
    <source>
        <dbReference type="ARBA" id="ARBA00023125"/>
    </source>
</evidence>
<reference evidence="12" key="2">
    <citation type="submission" date="2021-09" db="EMBL/GenBank/DDBJ databases">
        <authorList>
            <person name="Gilroy R."/>
        </authorList>
    </citation>
    <scope>NUCLEOTIDE SEQUENCE</scope>
    <source>
        <strain evidence="12">ChiGjej2B2-19336</strain>
    </source>
</reference>
<dbReference type="GO" id="GO:0006352">
    <property type="term" value="P:DNA-templated transcription initiation"/>
    <property type="evidence" value="ECO:0007669"/>
    <property type="project" value="InterPro"/>
</dbReference>
<dbReference type="InterPro" id="IPR038709">
    <property type="entry name" value="RpoN_core-bd_sf"/>
</dbReference>
<organism evidence="12 13">
    <name type="scientific">Mailhella massiliensis</name>
    <dbReference type="NCBI Taxonomy" id="1903261"/>
    <lineage>
        <taxon>Bacteria</taxon>
        <taxon>Pseudomonadati</taxon>
        <taxon>Thermodesulfobacteriota</taxon>
        <taxon>Desulfovibrionia</taxon>
        <taxon>Desulfovibrionales</taxon>
        <taxon>Desulfovibrionaceae</taxon>
        <taxon>Mailhella</taxon>
    </lineage>
</organism>
<dbReference type="GO" id="GO:0016987">
    <property type="term" value="F:sigma factor activity"/>
    <property type="evidence" value="ECO:0007669"/>
    <property type="project" value="UniProtKB-KW"/>
</dbReference>
<evidence type="ECO:0000256" key="6">
    <source>
        <dbReference type="ARBA" id="ARBA00023082"/>
    </source>
</evidence>
<dbReference type="GO" id="GO:0001216">
    <property type="term" value="F:DNA-binding transcription activator activity"/>
    <property type="evidence" value="ECO:0007669"/>
    <property type="project" value="InterPro"/>
</dbReference>
<dbReference type="PROSITE" id="PS50044">
    <property type="entry name" value="SIGMA54_3"/>
    <property type="match status" value="1"/>
</dbReference>
<feature type="domain" description="RNA polymerase sigma factor 54 DNA-binding" evidence="10">
    <location>
        <begin position="317"/>
        <end position="476"/>
    </location>
</feature>
<evidence type="ECO:0000256" key="9">
    <source>
        <dbReference type="SAM" id="MobiDB-lite"/>
    </source>
</evidence>
<dbReference type="Gene3D" id="1.10.10.1330">
    <property type="entry name" value="RNA polymerase sigma-54 factor, core-binding domain"/>
    <property type="match status" value="1"/>
</dbReference>
<keyword evidence="7" id="KW-0238">DNA-binding</keyword>
<keyword evidence="6" id="KW-0731">Sigma factor</keyword>
<dbReference type="Gene3D" id="1.10.10.60">
    <property type="entry name" value="Homeodomain-like"/>
    <property type="match status" value="1"/>
</dbReference>
<feature type="domain" description="RNA polymerase sigma factor 54 core-binding" evidence="11">
    <location>
        <begin position="116"/>
        <end position="300"/>
    </location>
</feature>
<sequence>MAIEIRQQFKLSQQLHMTPMLKQAISLLLFSRQELVEAVQRELLENPFLEEREAESPPAAPEPESGRASSDQDSPWPQEEVTRSAEWEEYLGEFSSRSRIAQQEYEAAEEDNNPLEACHSAEPTLEAHLMAQLLLSPFTEKQKAIGECIIGNLDETGYLTATDEEIAALAGAEVSEIAPVLSAIQNFDPVGVAARTLSECLLIQMRAEHYDRDPILVSLVRDHLKDLEKQRYKPLLRQFRIDLETLKEYIRVIQSLEARPGGSLGSGVPWYVSPDIFVRKVNGEFVILMNDEDLPHLQLSPLSEELSGQNRSSEEKDYMNDRLRSAVWIIRSLEERQRTLYQVMESIVKHQREFFENGIYGLKPLVLKDIAEDIGRSESSISRITTNKYVGTPHGIFELKYFFNSALSSSDGRQVGSESVKARIRSLIDGEDPAHPLSDEEISSRLNDGLGVKIARRTVAKYREELGLPSSSRRKKHL</sequence>
<evidence type="ECO:0000256" key="8">
    <source>
        <dbReference type="ARBA" id="ARBA00023163"/>
    </source>
</evidence>
<name>A0A921AXJ5_9BACT</name>
<dbReference type="PRINTS" id="PR00045">
    <property type="entry name" value="SIGMA54FCT"/>
</dbReference>
<dbReference type="EMBL" id="DYZA01000229">
    <property type="protein sequence ID" value="HJD98175.1"/>
    <property type="molecule type" value="Genomic_DNA"/>
</dbReference>
<proteinExistence type="inferred from homology"/>
<dbReference type="GO" id="GO:0000428">
    <property type="term" value="C:DNA-directed RNA polymerase complex"/>
    <property type="evidence" value="ECO:0007669"/>
    <property type="project" value="UniProtKB-KW"/>
</dbReference>
<comment type="caution">
    <text evidence="12">The sequence shown here is derived from an EMBL/GenBank/DDBJ whole genome shotgun (WGS) entry which is preliminary data.</text>
</comment>
<protein>
    <submittedName>
        <fullName evidence="12">RNA polymerase factor sigma-54</fullName>
    </submittedName>
</protein>
<dbReference type="NCBIfam" id="TIGR02395">
    <property type="entry name" value="rpoN_sigma"/>
    <property type="match status" value="1"/>
</dbReference>
<dbReference type="AlphaFoldDB" id="A0A921AXJ5"/>